<dbReference type="InterPro" id="IPR045853">
    <property type="entry name" value="Pep_chain_release_fac_I_sf"/>
</dbReference>
<feature type="domain" description="Prokaryotic-type class I peptide chain release factors" evidence="5">
    <location>
        <begin position="180"/>
        <end position="196"/>
    </location>
</feature>
<dbReference type="InterPro" id="IPR005139">
    <property type="entry name" value="PCRF"/>
</dbReference>
<feature type="coiled-coil region" evidence="4">
    <location>
        <begin position="209"/>
        <end position="236"/>
    </location>
</feature>
<dbReference type="GO" id="GO:0003747">
    <property type="term" value="F:translation release factor activity"/>
    <property type="evidence" value="ECO:0007669"/>
    <property type="project" value="InterPro"/>
</dbReference>
<proteinExistence type="inferred from homology"/>
<keyword evidence="4" id="KW-0175">Coiled coil</keyword>
<dbReference type="Gene3D" id="3.30.160.20">
    <property type="match status" value="1"/>
</dbReference>
<organism evidence="6 7">
    <name type="scientific">Candidatus Karelsulcia muelleri</name>
    <dbReference type="NCBI Taxonomy" id="336810"/>
    <lineage>
        <taxon>Bacteria</taxon>
        <taxon>Pseudomonadati</taxon>
        <taxon>Bacteroidota</taxon>
        <taxon>Flavobacteriia</taxon>
        <taxon>Flavobacteriales</taxon>
        <taxon>Candidatus Karelsulcia</taxon>
    </lineage>
</organism>
<dbReference type="AlphaFoldDB" id="A0A346E0W3"/>
<evidence type="ECO:0000313" key="7">
    <source>
        <dbReference type="Proteomes" id="UP000257017"/>
    </source>
</evidence>
<comment type="similarity">
    <text evidence="1">Belongs to the prokaryotic/mitochondrial release factor family.</text>
</comment>
<keyword evidence="3" id="KW-0648">Protein biosynthesis</keyword>
<keyword evidence="2" id="KW-0488">Methylation</keyword>
<dbReference type="Pfam" id="PF03462">
    <property type="entry name" value="PCRF"/>
    <property type="match status" value="1"/>
</dbReference>
<accession>A0A346E0W3</accession>
<dbReference type="Proteomes" id="UP000257017">
    <property type="component" value="Chromosome"/>
</dbReference>
<dbReference type="InterPro" id="IPR000352">
    <property type="entry name" value="Pep_chain_release_fac_I"/>
</dbReference>
<dbReference type="Pfam" id="PF00472">
    <property type="entry name" value="RF-1"/>
    <property type="match status" value="1"/>
</dbReference>
<dbReference type="PANTHER" id="PTHR43804:SF7">
    <property type="entry name" value="LD18447P"/>
    <property type="match status" value="1"/>
</dbReference>
<evidence type="ECO:0000313" key="6">
    <source>
        <dbReference type="EMBL" id="AXN02618.1"/>
    </source>
</evidence>
<gene>
    <name evidence="6" type="ORF">C9I73_080</name>
</gene>
<dbReference type="InterPro" id="IPR050057">
    <property type="entry name" value="Prokaryotic/Mito_RF"/>
</dbReference>
<evidence type="ECO:0000256" key="2">
    <source>
        <dbReference type="ARBA" id="ARBA00022481"/>
    </source>
</evidence>
<dbReference type="PROSITE" id="PS00745">
    <property type="entry name" value="RF_PROK_I"/>
    <property type="match status" value="1"/>
</dbReference>
<dbReference type="FunFam" id="3.30.160.20:FF:000004">
    <property type="entry name" value="Peptide chain release factor 1"/>
    <property type="match status" value="1"/>
</dbReference>
<name>A0A346E0W3_9FLAO</name>
<dbReference type="OrthoDB" id="9806673at2"/>
<dbReference type="SMART" id="SM00937">
    <property type="entry name" value="PCRF"/>
    <property type="match status" value="1"/>
</dbReference>
<dbReference type="RefSeq" id="WP_158380334.1">
    <property type="nucleotide sequence ID" value="NZ_CP028359.1"/>
</dbReference>
<evidence type="ECO:0000259" key="5">
    <source>
        <dbReference type="PROSITE" id="PS00745"/>
    </source>
</evidence>
<evidence type="ECO:0000256" key="1">
    <source>
        <dbReference type="ARBA" id="ARBA00010835"/>
    </source>
</evidence>
<dbReference type="Gene3D" id="3.30.70.1660">
    <property type="match status" value="1"/>
</dbReference>
<dbReference type="SUPFAM" id="SSF75620">
    <property type="entry name" value="Release factor"/>
    <property type="match status" value="1"/>
</dbReference>
<evidence type="ECO:0000256" key="3">
    <source>
        <dbReference type="ARBA" id="ARBA00022917"/>
    </source>
</evidence>
<dbReference type="GO" id="GO:0005737">
    <property type="term" value="C:cytoplasm"/>
    <property type="evidence" value="ECO:0007669"/>
    <property type="project" value="UniProtKB-ARBA"/>
</dbReference>
<dbReference type="PANTHER" id="PTHR43804">
    <property type="entry name" value="LD18447P"/>
    <property type="match status" value="1"/>
</dbReference>
<dbReference type="EMBL" id="CP028359">
    <property type="protein sequence ID" value="AXN02618.1"/>
    <property type="molecule type" value="Genomic_DNA"/>
</dbReference>
<sequence length="301" mass="35017">MLDLTYLAYKSNDVKLIKSITSEITVLRKKNTVLKNKIKSEFSEKEIKRESVENKVVKEINSAIIELRAGTGGNEACIFVEEIFRMYSMYIKELSWKVKILNSTYSNYQGYKELIFQISGNNVYNILKYESGVHRVQRIPKTESQGRLHTSAITVAVLPKLKKKMNISLNQEEIKRESFRSRGAGGQNVNKTETAIRLTHLPTGLIAECQAERSQHKNLKQALKILKDRIFNLKVKKQLEKIHSKRKLFFSSGDRSEKIRTYNFHKGRVTDHRINKSFYNLEEFMNGKIENLLNNLKKKLR</sequence>
<evidence type="ECO:0000256" key="4">
    <source>
        <dbReference type="SAM" id="Coils"/>
    </source>
</evidence>
<protein>
    <submittedName>
        <fullName evidence="6">Peptide chain release factor 1</fullName>
    </submittedName>
</protein>
<reference evidence="6 7" key="1">
    <citation type="submission" date="2018-03" db="EMBL/GenBank/DDBJ databases">
        <title>A parallel universe: an anciently diverged bacterial symbiosis in a Hawaiian planthopper (Hemiptera: Cixiidae) reveals rearranged nutritional responsibilities.</title>
        <authorList>
            <person name="Bennett G."/>
            <person name="Mao M."/>
        </authorList>
    </citation>
    <scope>NUCLEOTIDE SEQUENCE [LARGE SCALE GENOMIC DNA]</scope>
    <source>
        <strain evidence="6 7">OLIH</strain>
    </source>
</reference>